<dbReference type="Proteomes" id="UP000663824">
    <property type="component" value="Unassembled WGS sequence"/>
</dbReference>
<accession>A0A816L3R3</accession>
<dbReference type="Pfam" id="PF00001">
    <property type="entry name" value="7tm_1"/>
    <property type="match status" value="1"/>
</dbReference>
<evidence type="ECO:0000313" key="12">
    <source>
        <dbReference type="Proteomes" id="UP000663824"/>
    </source>
</evidence>
<dbReference type="CDD" id="cd00637">
    <property type="entry name" value="7tm_classA_rhodopsin-like"/>
    <property type="match status" value="1"/>
</dbReference>
<comment type="caution">
    <text evidence="11">The sequence shown here is derived from an EMBL/GenBank/DDBJ whole genome shotgun (WGS) entry which is preliminary data.</text>
</comment>
<evidence type="ECO:0000256" key="3">
    <source>
        <dbReference type="ARBA" id="ARBA00022989"/>
    </source>
</evidence>
<name>A0A816L3R3_9BILA</name>
<protein>
    <recommendedName>
        <fullName evidence="10">G-protein coupled receptors family 1 profile domain-containing protein</fullName>
    </recommendedName>
</protein>
<evidence type="ECO:0000256" key="6">
    <source>
        <dbReference type="ARBA" id="ARBA00023170"/>
    </source>
</evidence>
<feature type="region of interest" description="Disordered" evidence="8">
    <location>
        <begin position="251"/>
        <end position="274"/>
    </location>
</feature>
<feature type="transmembrane region" description="Helical" evidence="9">
    <location>
        <begin position="349"/>
        <end position="368"/>
    </location>
</feature>
<keyword evidence="4" id="KW-0297">G-protein coupled receptor</keyword>
<comment type="subcellular location">
    <subcellularLocation>
        <location evidence="1">Membrane</location>
        <topology evidence="1">Multi-pass membrane protein</topology>
    </subcellularLocation>
</comment>
<keyword evidence="7" id="KW-0807">Transducer</keyword>
<evidence type="ECO:0000256" key="1">
    <source>
        <dbReference type="ARBA" id="ARBA00004141"/>
    </source>
</evidence>
<feature type="transmembrane region" description="Helical" evidence="9">
    <location>
        <begin position="134"/>
        <end position="153"/>
    </location>
</feature>
<reference evidence="11" key="1">
    <citation type="submission" date="2021-02" db="EMBL/GenBank/DDBJ databases">
        <authorList>
            <person name="Nowell W R."/>
        </authorList>
    </citation>
    <scope>NUCLEOTIDE SEQUENCE</scope>
</reference>
<organism evidence="11 12">
    <name type="scientific">Rotaria magnacalcarata</name>
    <dbReference type="NCBI Taxonomy" id="392030"/>
    <lineage>
        <taxon>Eukaryota</taxon>
        <taxon>Metazoa</taxon>
        <taxon>Spiralia</taxon>
        <taxon>Gnathifera</taxon>
        <taxon>Rotifera</taxon>
        <taxon>Eurotatoria</taxon>
        <taxon>Bdelloidea</taxon>
        <taxon>Philodinida</taxon>
        <taxon>Philodinidae</taxon>
        <taxon>Rotaria</taxon>
    </lineage>
</organism>
<dbReference type="InterPro" id="IPR017452">
    <property type="entry name" value="GPCR_Rhodpsn_7TM"/>
</dbReference>
<feature type="domain" description="G-protein coupled receptors family 1 profile" evidence="10">
    <location>
        <begin position="24"/>
        <end position="365"/>
    </location>
</feature>
<evidence type="ECO:0000313" key="11">
    <source>
        <dbReference type="EMBL" id="CAF1927778.1"/>
    </source>
</evidence>
<evidence type="ECO:0000256" key="9">
    <source>
        <dbReference type="SAM" id="Phobius"/>
    </source>
</evidence>
<dbReference type="PROSITE" id="PS50262">
    <property type="entry name" value="G_PROTEIN_RECEP_F1_2"/>
    <property type="match status" value="1"/>
</dbReference>
<evidence type="ECO:0000256" key="2">
    <source>
        <dbReference type="ARBA" id="ARBA00022692"/>
    </source>
</evidence>
<dbReference type="GO" id="GO:0004930">
    <property type="term" value="F:G protein-coupled receptor activity"/>
    <property type="evidence" value="ECO:0007669"/>
    <property type="project" value="UniProtKB-KW"/>
</dbReference>
<evidence type="ECO:0000259" key="10">
    <source>
        <dbReference type="PROSITE" id="PS50262"/>
    </source>
</evidence>
<gene>
    <name evidence="11" type="ORF">MBJ925_LOCUS3615</name>
</gene>
<evidence type="ECO:0000256" key="7">
    <source>
        <dbReference type="ARBA" id="ARBA00023224"/>
    </source>
</evidence>
<dbReference type="GO" id="GO:0005886">
    <property type="term" value="C:plasma membrane"/>
    <property type="evidence" value="ECO:0007669"/>
    <property type="project" value="TreeGrafter"/>
</dbReference>
<feature type="transmembrane region" description="Helical" evidence="9">
    <location>
        <begin position="301"/>
        <end position="329"/>
    </location>
</feature>
<dbReference type="PRINTS" id="PR00237">
    <property type="entry name" value="GPCRRHODOPSN"/>
</dbReference>
<dbReference type="PANTHER" id="PTHR45695:SF9">
    <property type="entry name" value="LEUCOKININ RECEPTOR"/>
    <property type="match status" value="1"/>
</dbReference>
<feature type="transmembrane region" description="Helical" evidence="9">
    <location>
        <begin position="7"/>
        <end position="31"/>
    </location>
</feature>
<feature type="transmembrane region" description="Helical" evidence="9">
    <location>
        <begin position="187"/>
        <end position="211"/>
    </location>
</feature>
<dbReference type="PANTHER" id="PTHR45695">
    <property type="entry name" value="LEUCOKININ RECEPTOR-RELATED"/>
    <property type="match status" value="1"/>
</dbReference>
<keyword evidence="2 9" id="KW-0812">Transmembrane</keyword>
<evidence type="ECO:0000256" key="4">
    <source>
        <dbReference type="ARBA" id="ARBA00023040"/>
    </source>
</evidence>
<feature type="compositionally biased region" description="Low complexity" evidence="8">
    <location>
        <begin position="258"/>
        <end position="274"/>
    </location>
</feature>
<keyword evidence="6" id="KW-0675">Receptor</keyword>
<feature type="transmembrane region" description="Helical" evidence="9">
    <location>
        <begin position="43"/>
        <end position="61"/>
    </location>
</feature>
<dbReference type="EMBL" id="CAJNRE010000482">
    <property type="protein sequence ID" value="CAF1927778.1"/>
    <property type="molecule type" value="Genomic_DNA"/>
</dbReference>
<dbReference type="AlphaFoldDB" id="A0A816L3R3"/>
<feature type="transmembrane region" description="Helical" evidence="9">
    <location>
        <begin position="95"/>
        <end position="113"/>
    </location>
</feature>
<keyword evidence="5 9" id="KW-0472">Membrane</keyword>
<dbReference type="InterPro" id="IPR000276">
    <property type="entry name" value="GPCR_Rhodpsn"/>
</dbReference>
<dbReference type="Gene3D" id="1.20.1070.10">
    <property type="entry name" value="Rhodopsin 7-helix transmembrane proteins"/>
    <property type="match status" value="1"/>
</dbReference>
<keyword evidence="3 9" id="KW-1133">Transmembrane helix</keyword>
<evidence type="ECO:0000256" key="8">
    <source>
        <dbReference type="SAM" id="MobiDB-lite"/>
    </source>
</evidence>
<dbReference type="SUPFAM" id="SSF81321">
    <property type="entry name" value="Family A G protein-coupled receptor-like"/>
    <property type="match status" value="1"/>
</dbReference>
<evidence type="ECO:0000256" key="5">
    <source>
        <dbReference type="ARBA" id="ARBA00023136"/>
    </source>
</evidence>
<proteinExistence type="predicted"/>
<sequence>MSNNLFSISWLSVFIVVILIAFIGNIIIILAVLRDRSMHTSTYFYIINVNIADILLVLSCVPERVAEIFHPNDGFYLGMFTCYLLPFLQQVSVHAALGFLLVLTVHRCYLAGVPRCLQRNLIRRQIRNHYQTMCLIWIFAIIINLPLFTLTTYEKYSNTTMNSTTNISESVSGPSCDTEARELWSRAYLILLLVFTYLITGVFLIIIYGQVIRIILNSKKLANRTNSNKRNNNNEDYHFLSRKTTNQRNNYFETPARSSSSSPQAISSNRLQQSSSKLSSPISIMIPMERTNSHSAQHLQVIVMLFVVILLYILLLLPYRLLNLLFIVYNELFQQHFMNEVLFKWLLNTVRLLVFLNCALQPVIYLIISSRLRRTVLKFHQSCWRRYYCQWRCSLSMRPEQHQQADQRVIQTYLCQRYQNINGQ</sequence>